<keyword evidence="4" id="KW-0788">Thiol protease</keyword>
<dbReference type="Gene3D" id="3.30.470.20">
    <property type="entry name" value="ATP-grasp fold, B domain"/>
    <property type="match status" value="1"/>
</dbReference>
<keyword evidence="7" id="KW-1185">Reference proteome</keyword>
<dbReference type="RefSeq" id="XP_033777078.1">
    <property type="nucleotide sequence ID" value="XM_033921187.1"/>
</dbReference>
<dbReference type="Pfam" id="PF03133">
    <property type="entry name" value="TTL"/>
    <property type="match status" value="1"/>
</dbReference>
<comment type="similarity">
    <text evidence="1">Belongs to the peptidase C40 family.</text>
</comment>
<evidence type="ECO:0000256" key="4">
    <source>
        <dbReference type="ARBA" id="ARBA00022807"/>
    </source>
</evidence>
<dbReference type="PANTHER" id="PTHR46810:SF1">
    <property type="entry name" value="INACTIVE POLYGLYCYLASE TTLL10"/>
    <property type="match status" value="1"/>
</dbReference>
<dbReference type="InterPro" id="IPR027752">
    <property type="entry name" value="TTLL10"/>
</dbReference>
<dbReference type="Proteomes" id="UP000515159">
    <property type="component" value="Chromosome 15"/>
</dbReference>
<dbReference type="GO" id="GO:0008234">
    <property type="term" value="F:cysteine-type peptidase activity"/>
    <property type="evidence" value="ECO:0007669"/>
    <property type="project" value="UniProtKB-KW"/>
</dbReference>
<dbReference type="PROSITE" id="PS51221">
    <property type="entry name" value="TTL"/>
    <property type="match status" value="1"/>
</dbReference>
<evidence type="ECO:0000256" key="5">
    <source>
        <dbReference type="SAM" id="MobiDB-lite"/>
    </source>
</evidence>
<organism evidence="7 8">
    <name type="scientific">Geotrypetes seraphini</name>
    <name type="common">Gaboon caecilian</name>
    <name type="synonym">Caecilia seraphini</name>
    <dbReference type="NCBI Taxonomy" id="260995"/>
    <lineage>
        <taxon>Eukaryota</taxon>
        <taxon>Metazoa</taxon>
        <taxon>Chordata</taxon>
        <taxon>Craniata</taxon>
        <taxon>Vertebrata</taxon>
        <taxon>Euteleostomi</taxon>
        <taxon>Amphibia</taxon>
        <taxon>Gymnophiona</taxon>
        <taxon>Geotrypetes</taxon>
    </lineage>
</organism>
<keyword evidence="3" id="KW-0378">Hydrolase</keyword>
<protein>
    <submittedName>
        <fullName evidence="8">Inactive polyglycylase TTLL10 isoform X1</fullName>
    </submittedName>
</protein>
<dbReference type="KEGG" id="gsh:117348755"/>
<keyword evidence="2" id="KW-0645">Protease</keyword>
<evidence type="ECO:0000256" key="1">
    <source>
        <dbReference type="ARBA" id="ARBA00007074"/>
    </source>
</evidence>
<dbReference type="PROSITE" id="PS51935">
    <property type="entry name" value="NLPC_P60"/>
    <property type="match status" value="1"/>
</dbReference>
<dbReference type="SUPFAM" id="SSF56059">
    <property type="entry name" value="Glutathione synthetase ATP-binding domain-like"/>
    <property type="match status" value="1"/>
</dbReference>
<dbReference type="InterPro" id="IPR004344">
    <property type="entry name" value="TTL/TTLL_fam"/>
</dbReference>
<dbReference type="SUPFAM" id="SSF54001">
    <property type="entry name" value="Cysteine proteinases"/>
    <property type="match status" value="1"/>
</dbReference>
<dbReference type="PANTHER" id="PTHR46810">
    <property type="entry name" value="INACTIVE POLYGLYCYLASE TTLL10"/>
    <property type="match status" value="1"/>
</dbReference>
<feature type="region of interest" description="Disordered" evidence="5">
    <location>
        <begin position="701"/>
        <end position="739"/>
    </location>
</feature>
<reference evidence="8" key="1">
    <citation type="submission" date="2025-08" db="UniProtKB">
        <authorList>
            <consortium name="RefSeq"/>
        </authorList>
    </citation>
    <scope>IDENTIFICATION</scope>
</reference>
<dbReference type="GeneID" id="117348755"/>
<dbReference type="InterPro" id="IPR038765">
    <property type="entry name" value="Papain-like_cys_pep_sf"/>
</dbReference>
<evidence type="ECO:0000313" key="7">
    <source>
        <dbReference type="Proteomes" id="UP000515159"/>
    </source>
</evidence>
<dbReference type="Gene3D" id="3.90.1720.10">
    <property type="entry name" value="endopeptidase domain like (from Nostoc punctiforme)"/>
    <property type="match status" value="1"/>
</dbReference>
<name>A0A6P8PQU5_GEOSA</name>
<dbReference type="CTD" id="254173"/>
<accession>A0A6P8PQU5</accession>
<dbReference type="InterPro" id="IPR000064">
    <property type="entry name" value="NLP_P60_dom"/>
</dbReference>
<evidence type="ECO:0000256" key="2">
    <source>
        <dbReference type="ARBA" id="ARBA00022670"/>
    </source>
</evidence>
<evidence type="ECO:0000256" key="3">
    <source>
        <dbReference type="ARBA" id="ARBA00022801"/>
    </source>
</evidence>
<proteinExistence type="inferred from homology"/>
<evidence type="ECO:0000313" key="8">
    <source>
        <dbReference type="RefSeq" id="XP_033777078.1"/>
    </source>
</evidence>
<dbReference type="GO" id="GO:0070737">
    <property type="term" value="F:protein-glycine ligase activity, elongating"/>
    <property type="evidence" value="ECO:0007669"/>
    <property type="project" value="TreeGrafter"/>
</dbReference>
<evidence type="ECO:0000259" key="6">
    <source>
        <dbReference type="PROSITE" id="PS51935"/>
    </source>
</evidence>
<dbReference type="OrthoDB" id="202825at2759"/>
<dbReference type="AlphaFoldDB" id="A0A6P8PQU5"/>
<feature type="domain" description="NlpC/P60" evidence="6">
    <location>
        <begin position="84"/>
        <end position="235"/>
    </location>
</feature>
<gene>
    <name evidence="8" type="primary">TTLL10</name>
</gene>
<sequence>MVSVWDRVYRHPALRFHKYRLFHESAKHSFQGSFCFHIVVRSLSWDPTCVRCQSSHEVVLEQLQLFHRRKQSLQKRLQDPDQRLQLRRKFLQQAQSYIGVPYAKKYHEPGTPEHESTLFLDCCGLIRRVMKDLKSEFGFLIGPGNQAYQFDTLPETVASEEEMQPGDLIFISGTYFSSQRKRQLHDMVHVEIWLGDGVHSLGARWQKGKVQIFDSYKFVSTSYGDMKYHFKSIETWLQGTCVSHCPEHKWGSSLAFPAGFDNSDSEPSKDAKTTEVKGSQKLALYPAHMEEKKQEDSQASGPFFYIGGKNGAHLVNDYCTSKGWQQLQDRKREDYILKWCESKCAATYCCFKAGEQLLYQIPNNKVLTTKIGLLNSLREYERVMNKLSKLHHHHRLLRLDEFFPETFRLDMKDEREAFFSLFKEGQTWICKPTSLNQGRGIFLLKTQEDMDSLRVQLDNTEEDLLNRKLTFKLPQARIVQRYIQSPLLLEGRKFDVRSYLLIACTVPYVVFFRHGYVRLTCNIYDPNSNDLTGHLTNQYMQKKHPQYKELKEDTVWSMERFNTYLNEKFVATMGLPEDWVLTVFTKRMQQIMMQCFLAVKSKLECKLGYFDLIGCDFLIDEQFKVWVLEMNSNPALHTNCQVLKNIIPSVVNETLDLSLEIFYKSLKGQRVLPLGTQRSFVLLYNGDFPDQGFKLTRVKPSATAPKIQRSSKPEGDAEQVQKASKGLDKLQKTTVTSTKNSSVTMPTLSKFLQKRILSLPYAQFYELRSGAELRAGSAKLKGRNEQPVRSPGVPKQKALAEQPSVTELCKAKGCHAITVPLLIEQVIPIPQHLRMQGSKSQLTRKSYHAPSILTNQDLTPTAPVQTLRWPVIL</sequence>
<dbReference type="InParanoid" id="A0A6P8PQU5"/>
<dbReference type="GO" id="GO:0006508">
    <property type="term" value="P:proteolysis"/>
    <property type="evidence" value="ECO:0007669"/>
    <property type="project" value="UniProtKB-KW"/>
</dbReference>